<keyword evidence="6 12" id="KW-0479">Metal-binding</keyword>
<accession>A0AA38GB73</accession>
<dbReference type="GO" id="GO:0004497">
    <property type="term" value="F:monooxygenase activity"/>
    <property type="evidence" value="ECO:0007669"/>
    <property type="project" value="UniProtKB-KW"/>
</dbReference>
<dbReference type="InterPro" id="IPR002401">
    <property type="entry name" value="Cyt_P450_E_grp-I"/>
</dbReference>
<keyword evidence="14" id="KW-1133">Transmembrane helix</keyword>
<keyword evidence="5 12" id="KW-0349">Heme</keyword>
<dbReference type="OMA" id="HESIVAC"/>
<evidence type="ECO:0000256" key="7">
    <source>
        <dbReference type="ARBA" id="ARBA00023002"/>
    </source>
</evidence>
<protein>
    <recommendedName>
        <fullName evidence="17">Cytochrome P450</fullName>
    </recommendedName>
</protein>
<evidence type="ECO:0000256" key="6">
    <source>
        <dbReference type="ARBA" id="ARBA00022723"/>
    </source>
</evidence>
<dbReference type="EMBL" id="JAHRHJ020000004">
    <property type="protein sequence ID" value="KAH9320247.1"/>
    <property type="molecule type" value="Genomic_DNA"/>
</dbReference>
<keyword evidence="11 14" id="KW-0472">Membrane</keyword>
<comment type="cofactor">
    <cofactor evidence="1 12">
        <name>heme</name>
        <dbReference type="ChEBI" id="CHEBI:30413"/>
    </cofactor>
</comment>
<dbReference type="FunFam" id="1.10.630.10:FF:000011">
    <property type="entry name" value="Cytochrome P450 83B1"/>
    <property type="match status" value="1"/>
</dbReference>
<organism evidence="15 16">
    <name type="scientific">Taxus chinensis</name>
    <name type="common">Chinese yew</name>
    <name type="synonym">Taxus wallichiana var. chinensis</name>
    <dbReference type="NCBI Taxonomy" id="29808"/>
    <lineage>
        <taxon>Eukaryota</taxon>
        <taxon>Viridiplantae</taxon>
        <taxon>Streptophyta</taxon>
        <taxon>Embryophyta</taxon>
        <taxon>Tracheophyta</taxon>
        <taxon>Spermatophyta</taxon>
        <taxon>Pinopsida</taxon>
        <taxon>Pinidae</taxon>
        <taxon>Conifers II</taxon>
        <taxon>Cupressales</taxon>
        <taxon>Taxaceae</taxon>
        <taxon>Taxus</taxon>
    </lineage>
</organism>
<keyword evidence="7 13" id="KW-0560">Oxidoreductase</keyword>
<dbReference type="GO" id="GO:0020037">
    <property type="term" value="F:heme binding"/>
    <property type="evidence" value="ECO:0007669"/>
    <property type="project" value="InterPro"/>
</dbReference>
<dbReference type="GO" id="GO:0016705">
    <property type="term" value="F:oxidoreductase activity, acting on paired donors, with incorporation or reduction of molecular oxygen"/>
    <property type="evidence" value="ECO:0007669"/>
    <property type="project" value="InterPro"/>
</dbReference>
<dbReference type="PROSITE" id="PS00086">
    <property type="entry name" value="CYTOCHROME_P450"/>
    <property type="match status" value="1"/>
</dbReference>
<dbReference type="Gene3D" id="1.10.630.10">
    <property type="entry name" value="Cytochrome P450"/>
    <property type="match status" value="2"/>
</dbReference>
<dbReference type="PANTHER" id="PTHR47943">
    <property type="entry name" value="CYTOCHROME P450 93A3-LIKE"/>
    <property type="match status" value="1"/>
</dbReference>
<keyword evidence="14" id="KW-0812">Transmembrane</keyword>
<evidence type="ECO:0000256" key="2">
    <source>
        <dbReference type="ARBA" id="ARBA00004370"/>
    </source>
</evidence>
<dbReference type="Proteomes" id="UP000824469">
    <property type="component" value="Unassembled WGS sequence"/>
</dbReference>
<comment type="pathway">
    <text evidence="3">Alkaloid biosynthesis; taxol biosynthesis.</text>
</comment>
<evidence type="ECO:0000256" key="14">
    <source>
        <dbReference type="SAM" id="Phobius"/>
    </source>
</evidence>
<comment type="subcellular location">
    <subcellularLocation>
        <location evidence="2">Membrane</location>
    </subcellularLocation>
</comment>
<dbReference type="GO" id="GO:0042617">
    <property type="term" value="P:paclitaxel biosynthetic process"/>
    <property type="evidence" value="ECO:0007669"/>
    <property type="project" value="UniProtKB-KW"/>
</dbReference>
<keyword evidence="9 13" id="KW-0503">Monooxygenase</keyword>
<evidence type="ECO:0000256" key="5">
    <source>
        <dbReference type="ARBA" id="ARBA00022617"/>
    </source>
</evidence>
<evidence type="ECO:0000256" key="3">
    <source>
        <dbReference type="ARBA" id="ARBA00005122"/>
    </source>
</evidence>
<comment type="caution">
    <text evidence="15">The sequence shown here is derived from an EMBL/GenBank/DDBJ whole genome shotgun (WGS) entry which is preliminary data.</text>
</comment>
<evidence type="ECO:0000256" key="11">
    <source>
        <dbReference type="ARBA" id="ARBA00023136"/>
    </source>
</evidence>
<evidence type="ECO:0000256" key="1">
    <source>
        <dbReference type="ARBA" id="ARBA00001971"/>
    </source>
</evidence>
<reference evidence="15 16" key="1">
    <citation type="journal article" date="2021" name="Nat. Plants">
        <title>The Taxus genome provides insights into paclitaxel biosynthesis.</title>
        <authorList>
            <person name="Xiong X."/>
            <person name="Gou J."/>
            <person name="Liao Q."/>
            <person name="Li Y."/>
            <person name="Zhou Q."/>
            <person name="Bi G."/>
            <person name="Li C."/>
            <person name="Du R."/>
            <person name="Wang X."/>
            <person name="Sun T."/>
            <person name="Guo L."/>
            <person name="Liang H."/>
            <person name="Lu P."/>
            <person name="Wu Y."/>
            <person name="Zhang Z."/>
            <person name="Ro D.K."/>
            <person name="Shang Y."/>
            <person name="Huang S."/>
            <person name="Yan J."/>
        </authorList>
    </citation>
    <scope>NUCLEOTIDE SEQUENCE [LARGE SCALE GENOMIC DNA]</scope>
    <source>
        <strain evidence="15">Ta-2019</strain>
    </source>
</reference>
<proteinExistence type="inferred from homology"/>
<keyword evidence="10" id="KW-0876">Taxol biosynthesis</keyword>
<evidence type="ECO:0000313" key="16">
    <source>
        <dbReference type="Proteomes" id="UP000824469"/>
    </source>
</evidence>
<sequence>MAYHRKYASVGELPHRALCDLAKQYGPIMFLKLGSVPTVVVSSSEMAKEFLKTHDLVFANRPASAATKYVAYDEKTMGFAPYGDYWRHMRKVCVMELLSAKRIESFRPIREEEVSEAVLSIWEKSKQGTIAVNVSMSIASLIYSIIWRILAGTKFAENGDLGGKELNQMVHQVTSMIGALNIGDSIPYLAWIDDLRNVKGRMKKAHNFFDAVAEKIIDEHIEKRGRRGNQDQHENTQDLLDVLLEMAESSRDMNITPEHIKATLCEMFLGALETTIITLEWAMSEMVRNPQVAKKLQAEIESIVGKHRTVTEADLGSMEYLQCVVKETFRLYPAGPLMLPHESREACTIDGYFIPKKTRLIVNVWAIGRDPAVWEDPMTFKPERFTGKDIDIKGRDFDMLPFGSGRRGCPGIGLAMRNIELVLAQLVHCFDWTLEGNGNSSELDMTETFGTSVVDASVSMVFTILVLWVLYELLRRHRKNINASRLPPGPFTWPIIGNMHQLGRLPHCALCDLAKQYGPIMFLKLGSVPIVVVSSSEMAKEFLKTRDLVFAKRHASTTTKYVLMMKRQWDSPLMEITGDT</sequence>
<evidence type="ECO:0000256" key="12">
    <source>
        <dbReference type="PIRSR" id="PIRSR602401-1"/>
    </source>
</evidence>
<evidence type="ECO:0000256" key="9">
    <source>
        <dbReference type="ARBA" id="ARBA00023033"/>
    </source>
</evidence>
<evidence type="ECO:0000256" key="8">
    <source>
        <dbReference type="ARBA" id="ARBA00023004"/>
    </source>
</evidence>
<evidence type="ECO:0000313" key="15">
    <source>
        <dbReference type="EMBL" id="KAH9320247.1"/>
    </source>
</evidence>
<evidence type="ECO:0000256" key="4">
    <source>
        <dbReference type="ARBA" id="ARBA00010617"/>
    </source>
</evidence>
<gene>
    <name evidence="15" type="ORF">KI387_022016</name>
</gene>
<name>A0AA38GB73_TAXCH</name>
<dbReference type="PRINTS" id="PR00463">
    <property type="entry name" value="EP450I"/>
</dbReference>
<dbReference type="AlphaFoldDB" id="A0AA38GB73"/>
<dbReference type="GO" id="GO:0016020">
    <property type="term" value="C:membrane"/>
    <property type="evidence" value="ECO:0007669"/>
    <property type="project" value="UniProtKB-SubCell"/>
</dbReference>
<feature type="transmembrane region" description="Helical" evidence="14">
    <location>
        <begin position="449"/>
        <end position="471"/>
    </location>
</feature>
<dbReference type="PANTHER" id="PTHR47943:SF2">
    <property type="entry name" value="CYTOCHROME P450"/>
    <property type="match status" value="1"/>
</dbReference>
<dbReference type="CDD" id="cd11072">
    <property type="entry name" value="CYP71-like"/>
    <property type="match status" value="1"/>
</dbReference>
<dbReference type="SUPFAM" id="SSF48264">
    <property type="entry name" value="Cytochrome P450"/>
    <property type="match status" value="2"/>
</dbReference>
<dbReference type="InterPro" id="IPR017972">
    <property type="entry name" value="Cyt_P450_CS"/>
</dbReference>
<dbReference type="InterPro" id="IPR001128">
    <property type="entry name" value="Cyt_P450"/>
</dbReference>
<keyword evidence="8 12" id="KW-0408">Iron</keyword>
<dbReference type="InterPro" id="IPR036396">
    <property type="entry name" value="Cyt_P450_sf"/>
</dbReference>
<dbReference type="PRINTS" id="PR00385">
    <property type="entry name" value="P450"/>
</dbReference>
<dbReference type="GO" id="GO:0005506">
    <property type="term" value="F:iron ion binding"/>
    <property type="evidence" value="ECO:0007669"/>
    <property type="project" value="InterPro"/>
</dbReference>
<comment type="similarity">
    <text evidence="4 13">Belongs to the cytochrome P450 family.</text>
</comment>
<dbReference type="Pfam" id="PF00067">
    <property type="entry name" value="p450"/>
    <property type="match status" value="2"/>
</dbReference>
<evidence type="ECO:0000256" key="10">
    <source>
        <dbReference type="ARBA" id="ARBA00023059"/>
    </source>
</evidence>
<feature type="binding site" description="axial binding residue" evidence="12">
    <location>
        <position position="409"/>
    </location>
    <ligand>
        <name>heme</name>
        <dbReference type="ChEBI" id="CHEBI:30413"/>
    </ligand>
    <ligandPart>
        <name>Fe</name>
        <dbReference type="ChEBI" id="CHEBI:18248"/>
    </ligandPart>
</feature>
<keyword evidence="16" id="KW-1185">Reference proteome</keyword>
<evidence type="ECO:0008006" key="17">
    <source>
        <dbReference type="Google" id="ProtNLM"/>
    </source>
</evidence>
<evidence type="ECO:0000256" key="13">
    <source>
        <dbReference type="RuleBase" id="RU000461"/>
    </source>
</evidence>